<accession>A0A6A5TAA4</accession>
<reference evidence="4" key="1">
    <citation type="journal article" date="2020" name="Stud. Mycol.">
        <title>101 Dothideomycetes genomes: a test case for predicting lifestyles and emergence of pathogens.</title>
        <authorList>
            <person name="Haridas S."/>
            <person name="Albert R."/>
            <person name="Binder M."/>
            <person name="Bloem J."/>
            <person name="Labutti K."/>
            <person name="Salamov A."/>
            <person name="Andreopoulos B."/>
            <person name="Baker S."/>
            <person name="Barry K."/>
            <person name="Bills G."/>
            <person name="Bluhm B."/>
            <person name="Cannon C."/>
            <person name="Castanera R."/>
            <person name="Culley D."/>
            <person name="Daum C."/>
            <person name="Ezra D."/>
            <person name="Gonzalez J."/>
            <person name="Henrissat B."/>
            <person name="Kuo A."/>
            <person name="Liang C."/>
            <person name="Lipzen A."/>
            <person name="Lutzoni F."/>
            <person name="Magnuson J."/>
            <person name="Mondo S."/>
            <person name="Nolan M."/>
            <person name="Ohm R."/>
            <person name="Pangilinan J."/>
            <person name="Park H.-J."/>
            <person name="Ramirez L."/>
            <person name="Alfaro M."/>
            <person name="Sun H."/>
            <person name="Tritt A."/>
            <person name="Yoshinaga Y."/>
            <person name="Zwiers L.-H."/>
            <person name="Turgeon B."/>
            <person name="Goodwin S."/>
            <person name="Spatafora J."/>
            <person name="Crous P."/>
            <person name="Grigoriev I."/>
        </authorList>
    </citation>
    <scope>NUCLEOTIDE SEQUENCE</scope>
    <source>
        <strain evidence="4">CBS 675.92</strain>
    </source>
</reference>
<evidence type="ECO:0000313" key="5">
    <source>
        <dbReference type="Proteomes" id="UP000800035"/>
    </source>
</evidence>
<gene>
    <name evidence="4" type="ORF">CC80DRAFT_457906</name>
</gene>
<dbReference type="AlphaFoldDB" id="A0A6A5TAA4"/>
<evidence type="ECO:0000313" key="4">
    <source>
        <dbReference type="EMBL" id="KAF1949210.1"/>
    </source>
</evidence>
<dbReference type="OrthoDB" id="10263003at2759"/>
<dbReference type="Pfam" id="PF01991">
    <property type="entry name" value="vATP-synt_E"/>
    <property type="match status" value="1"/>
</dbReference>
<dbReference type="Gene3D" id="6.10.250.1620">
    <property type="match status" value="1"/>
</dbReference>
<dbReference type="GO" id="GO:0046961">
    <property type="term" value="F:proton-transporting ATPase activity, rotational mechanism"/>
    <property type="evidence" value="ECO:0007669"/>
    <property type="project" value="InterPro"/>
</dbReference>
<comment type="similarity">
    <text evidence="1">Belongs to the V-ATPase E subunit family.</text>
</comment>
<dbReference type="SUPFAM" id="SSF160527">
    <property type="entry name" value="V-type ATPase subunit E-like"/>
    <property type="match status" value="1"/>
</dbReference>
<dbReference type="EMBL" id="ML977040">
    <property type="protein sequence ID" value="KAF1949210.1"/>
    <property type="molecule type" value="Genomic_DNA"/>
</dbReference>
<dbReference type="Proteomes" id="UP000800035">
    <property type="component" value="Unassembled WGS sequence"/>
</dbReference>
<dbReference type="PANTHER" id="PTHR45715">
    <property type="entry name" value="ATPASE H+-TRANSPORTING V1 SUBUNIT E1A-RELATED"/>
    <property type="match status" value="1"/>
</dbReference>
<protein>
    <submittedName>
        <fullName evidence="4">ATPase, V1/A1 complex, subunit E</fullName>
    </submittedName>
</protein>
<evidence type="ECO:0000256" key="1">
    <source>
        <dbReference type="ARBA" id="ARBA00005901"/>
    </source>
</evidence>
<dbReference type="InterPro" id="IPR038495">
    <property type="entry name" value="ATPase_E_C"/>
</dbReference>
<dbReference type="Gene3D" id="3.30.2320.30">
    <property type="entry name" value="ATP synthase, E subunit, C-terminal"/>
    <property type="match status" value="1"/>
</dbReference>
<sequence length="230" mass="25955">MSQIHALSDDQVAGELRKMTAFIKQEAMEKANEIRLKADEEFASEKAKLVRQETSSIDTSYEKKFKQASMSQQITRSTVANKSRLRILSSRQELLDNLFEDARKKLDDVSKDKGKYQGILKNLILEGAYALGEEELEVKARKADYEIVKKAAEEAQSEYKKKVGKDVTVTIDESDPLPQESAGGVTISGTNGRIDINNTLEERLKLLETDALPSIRVTLFGENQNRRFHD</sequence>
<organism evidence="4 5">
    <name type="scientific">Byssothecium circinans</name>
    <dbReference type="NCBI Taxonomy" id="147558"/>
    <lineage>
        <taxon>Eukaryota</taxon>
        <taxon>Fungi</taxon>
        <taxon>Dikarya</taxon>
        <taxon>Ascomycota</taxon>
        <taxon>Pezizomycotina</taxon>
        <taxon>Dothideomycetes</taxon>
        <taxon>Pleosporomycetidae</taxon>
        <taxon>Pleosporales</taxon>
        <taxon>Massarineae</taxon>
        <taxon>Massarinaceae</taxon>
        <taxon>Byssothecium</taxon>
    </lineage>
</organism>
<keyword evidence="2" id="KW-0813">Transport</keyword>
<keyword evidence="3" id="KW-0406">Ion transport</keyword>
<keyword evidence="5" id="KW-1185">Reference proteome</keyword>
<dbReference type="GO" id="GO:0033178">
    <property type="term" value="C:proton-transporting two-sector ATPase complex, catalytic domain"/>
    <property type="evidence" value="ECO:0007669"/>
    <property type="project" value="InterPro"/>
</dbReference>
<name>A0A6A5TAA4_9PLEO</name>
<dbReference type="HAMAP" id="MF_00311">
    <property type="entry name" value="ATP_synth_E_arch"/>
    <property type="match status" value="1"/>
</dbReference>
<evidence type="ECO:0000256" key="2">
    <source>
        <dbReference type="ARBA" id="ARBA00022448"/>
    </source>
</evidence>
<dbReference type="InterPro" id="IPR002842">
    <property type="entry name" value="ATPase_V1_Esu"/>
</dbReference>
<proteinExistence type="inferred from homology"/>
<evidence type="ECO:0000256" key="3">
    <source>
        <dbReference type="ARBA" id="ARBA00023065"/>
    </source>
</evidence>